<dbReference type="RefSeq" id="WP_213030462.1">
    <property type="nucleotide sequence ID" value="NZ_FMYK01000002.1"/>
</dbReference>
<evidence type="ECO:0000313" key="2">
    <source>
        <dbReference type="Proteomes" id="UP000242317"/>
    </source>
</evidence>
<dbReference type="AlphaFoldDB" id="A0A1G6HNH4"/>
<dbReference type="GO" id="GO:0033897">
    <property type="term" value="F:ribonuclease T2 activity"/>
    <property type="evidence" value="ECO:0007669"/>
    <property type="project" value="InterPro"/>
</dbReference>
<organism evidence="1 2">
    <name type="scientific">Acinetobacter marinus</name>
    <dbReference type="NCBI Taxonomy" id="281375"/>
    <lineage>
        <taxon>Bacteria</taxon>
        <taxon>Pseudomonadati</taxon>
        <taxon>Pseudomonadota</taxon>
        <taxon>Gammaproteobacteria</taxon>
        <taxon>Moraxellales</taxon>
        <taxon>Moraxellaceae</taxon>
        <taxon>Acinetobacter</taxon>
    </lineage>
</organism>
<name>A0A1G6HNH4_9GAMM</name>
<gene>
    <name evidence="1" type="ORF">SAMN05421749_102413</name>
</gene>
<dbReference type="SUPFAM" id="SSF55895">
    <property type="entry name" value="Ribonuclease Rh-like"/>
    <property type="match status" value="1"/>
</dbReference>
<dbReference type="Proteomes" id="UP000242317">
    <property type="component" value="Unassembled WGS sequence"/>
</dbReference>
<reference evidence="2" key="1">
    <citation type="submission" date="2016-09" db="EMBL/GenBank/DDBJ databases">
        <authorList>
            <person name="Varghese N."/>
            <person name="Submissions S."/>
        </authorList>
    </citation>
    <scope>NUCLEOTIDE SEQUENCE [LARGE SCALE GENOMIC DNA]</scope>
    <source>
        <strain evidence="2">ANC 3699</strain>
    </source>
</reference>
<protein>
    <submittedName>
        <fullName evidence="1">Ribonuclease T2</fullName>
    </submittedName>
</protein>
<accession>A0A1G6HNH4</accession>
<dbReference type="GO" id="GO:0003723">
    <property type="term" value="F:RNA binding"/>
    <property type="evidence" value="ECO:0007669"/>
    <property type="project" value="InterPro"/>
</dbReference>
<evidence type="ECO:0000313" key="1">
    <source>
        <dbReference type="EMBL" id="SDB95867.1"/>
    </source>
</evidence>
<sequence length="224" mass="24895">MNVISVNQFSLDKNALLRLGCAGILLFLFGWTQQLYAAPPKGYILHIELSPAVCKIDPLQKRTRQCLEGYSLTVLGLFPEGVEINNCETSSSATLSPVQRRVVMRLIPDEAAQARLWRSVGGCVSMNASQYFRKLVTYAEQLKVPPEVTSPTTIKVNRSKLENRFYQMNSGLNQNSLRLTCAGSGRAAVLTDVKVCYRTNGQYQACHIQHTTNCPSNMLIQGSY</sequence>
<dbReference type="InterPro" id="IPR036430">
    <property type="entry name" value="RNase_T2-like_sf"/>
</dbReference>
<dbReference type="EMBL" id="FMYK01000002">
    <property type="protein sequence ID" value="SDB95867.1"/>
    <property type="molecule type" value="Genomic_DNA"/>
</dbReference>
<keyword evidence="2" id="KW-1185">Reference proteome</keyword>
<dbReference type="Gene3D" id="3.90.730.10">
    <property type="entry name" value="Ribonuclease T2-like"/>
    <property type="match status" value="1"/>
</dbReference>
<proteinExistence type="predicted"/>